<reference evidence="1 2" key="1">
    <citation type="submission" date="2020-04" db="EMBL/GenBank/DDBJ databases">
        <authorList>
            <person name="De Canck E."/>
        </authorList>
    </citation>
    <scope>NUCLEOTIDE SEQUENCE [LARGE SCALE GENOMIC DNA]</scope>
    <source>
        <strain evidence="1 2">LMG 22037</strain>
    </source>
</reference>
<dbReference type="InterPro" id="IPR025048">
    <property type="entry name" value="DUF3987"/>
</dbReference>
<gene>
    <name evidence="1" type="ORF">LMG22037_06539</name>
</gene>
<evidence type="ECO:0000313" key="1">
    <source>
        <dbReference type="EMBL" id="CAB3741878.1"/>
    </source>
</evidence>
<dbReference type="AlphaFoldDB" id="A0A6J5CNV2"/>
<sequence>MLTTRYNSPVPRDGSNFFIILQLLSSMRLGCIFDALVRNYQFAEKLTLSVLLGMMTCACQDGAFVCMRDGTLIPMTGYWFVAAPSGSGKSTLIYRLLRPFLEAEDEALNASTAESGNWRADRLVWQDKVNALRTKIRLETAQGKNVDDSLDQLKALMADEPKRSRAASWLIQDATMPALRHHLTRIWPSAMLVLDEGIGFFTNAISRAFDDFCTLTGARLAKNSRVSTGHQSVDHAYFSKVIAVQNAPLHAYLNLYGQLAYDTGYVGRVHMVEILPPLPKREYDGRPVWDQALDDWDDLVKSLLRDARKRMRSNGTFETVTVHVSKKADAVFKLADNLIKERAAAGKYSRDMGPYLARLVEHVVRIAGTIHRFEGFDGEISKATALLAVEIGLWLADEYREVVSRPPEPSAAERNDVQLLVDALSTFVRLRRRQFLTKRELYDMVPSFGLDEARCKRALHHLCGAGVAWFETRGNSTMVRLSSQAFPLY</sequence>
<accession>A0A6J5CNV2</accession>
<protein>
    <recommendedName>
        <fullName evidence="3">DUF3987 domain-containing protein</fullName>
    </recommendedName>
</protein>
<evidence type="ECO:0000313" key="2">
    <source>
        <dbReference type="Proteomes" id="UP000494249"/>
    </source>
</evidence>
<proteinExistence type="predicted"/>
<dbReference type="RefSeq" id="WP_035478758.1">
    <property type="nucleotide sequence ID" value="NZ_CADFGL010000070.1"/>
</dbReference>
<dbReference type="Proteomes" id="UP000494249">
    <property type="component" value="Unassembled WGS sequence"/>
</dbReference>
<dbReference type="Pfam" id="PF13148">
    <property type="entry name" value="DUF3987"/>
    <property type="match status" value="1"/>
</dbReference>
<organism evidence="1 2">
    <name type="scientific">Paraburkholderia phenoliruptrix</name>
    <dbReference type="NCBI Taxonomy" id="252970"/>
    <lineage>
        <taxon>Bacteria</taxon>
        <taxon>Pseudomonadati</taxon>
        <taxon>Pseudomonadota</taxon>
        <taxon>Betaproteobacteria</taxon>
        <taxon>Burkholderiales</taxon>
        <taxon>Burkholderiaceae</taxon>
        <taxon>Paraburkholderia</taxon>
    </lineage>
</organism>
<dbReference type="EMBL" id="CADIKB010000076">
    <property type="protein sequence ID" value="CAB3741878.1"/>
    <property type="molecule type" value="Genomic_DNA"/>
</dbReference>
<evidence type="ECO:0008006" key="3">
    <source>
        <dbReference type="Google" id="ProtNLM"/>
    </source>
</evidence>
<name>A0A6J5CNV2_9BURK</name>